<dbReference type="GO" id="GO:0032259">
    <property type="term" value="P:methylation"/>
    <property type="evidence" value="ECO:0007669"/>
    <property type="project" value="UniProtKB-KW"/>
</dbReference>
<dbReference type="InterPro" id="IPR006342">
    <property type="entry name" value="FkbM_mtfrase"/>
</dbReference>
<dbReference type="NCBIfam" id="TIGR01444">
    <property type="entry name" value="fkbM_fam"/>
    <property type="match status" value="1"/>
</dbReference>
<evidence type="ECO:0000259" key="1">
    <source>
        <dbReference type="Pfam" id="PF05050"/>
    </source>
</evidence>
<dbReference type="Pfam" id="PF05050">
    <property type="entry name" value="Methyltransf_21"/>
    <property type="match status" value="1"/>
</dbReference>
<keyword evidence="3" id="KW-1185">Reference proteome</keyword>
<evidence type="ECO:0000313" key="3">
    <source>
        <dbReference type="Proteomes" id="UP000199207"/>
    </source>
</evidence>
<gene>
    <name evidence="2" type="ORF">SAMN05421773_110110</name>
</gene>
<dbReference type="InterPro" id="IPR052514">
    <property type="entry name" value="SAM-dependent_MTase"/>
</dbReference>
<dbReference type="OrthoDB" id="4703964at2"/>
<dbReference type="SUPFAM" id="SSF53335">
    <property type="entry name" value="S-adenosyl-L-methionine-dependent methyltransferases"/>
    <property type="match status" value="1"/>
</dbReference>
<accession>A0A1I1PX31</accession>
<dbReference type="STRING" id="910347.SAMN05421773_110110"/>
<feature type="domain" description="Methyltransferase FkbM" evidence="1">
    <location>
        <begin position="83"/>
        <end position="220"/>
    </location>
</feature>
<dbReference type="InterPro" id="IPR029063">
    <property type="entry name" value="SAM-dependent_MTases_sf"/>
</dbReference>
<dbReference type="PANTHER" id="PTHR34203:SF15">
    <property type="entry name" value="SLL1173 PROTEIN"/>
    <property type="match status" value="1"/>
</dbReference>
<reference evidence="2 3" key="1">
    <citation type="submission" date="2016-10" db="EMBL/GenBank/DDBJ databases">
        <authorList>
            <person name="de Groot N.N."/>
        </authorList>
    </citation>
    <scope>NUCLEOTIDE SEQUENCE [LARGE SCALE GENOMIC DNA]</scope>
    <source>
        <strain evidence="2 3">CGMCC 4.5739</strain>
    </source>
</reference>
<dbReference type="PANTHER" id="PTHR34203">
    <property type="entry name" value="METHYLTRANSFERASE, FKBM FAMILY PROTEIN"/>
    <property type="match status" value="1"/>
</dbReference>
<organism evidence="2 3">
    <name type="scientific">Streptomyces aidingensis</name>
    <dbReference type="NCBI Taxonomy" id="910347"/>
    <lineage>
        <taxon>Bacteria</taxon>
        <taxon>Bacillati</taxon>
        <taxon>Actinomycetota</taxon>
        <taxon>Actinomycetes</taxon>
        <taxon>Kitasatosporales</taxon>
        <taxon>Streptomycetaceae</taxon>
        <taxon>Streptomyces</taxon>
    </lineage>
</organism>
<dbReference type="Gene3D" id="3.40.50.150">
    <property type="entry name" value="Vaccinia Virus protein VP39"/>
    <property type="match status" value="1"/>
</dbReference>
<dbReference type="AlphaFoldDB" id="A0A1I1PX31"/>
<dbReference type="RefSeq" id="WP_093839949.1">
    <property type="nucleotide sequence ID" value="NZ_FOLM01000010.1"/>
</dbReference>
<dbReference type="EMBL" id="FOLM01000010">
    <property type="protein sequence ID" value="SFD14345.1"/>
    <property type="molecule type" value="Genomic_DNA"/>
</dbReference>
<protein>
    <submittedName>
        <fullName evidence="2">Methyltransferase, FkbM family</fullName>
    </submittedName>
</protein>
<evidence type="ECO:0000313" key="2">
    <source>
        <dbReference type="EMBL" id="SFD14345.1"/>
    </source>
</evidence>
<sequence length="240" mass="26794">MVDRWSLSPAERAARRERVRRRAAARDARVPEGKTYTLRKHRKSFQMWAWPGKIAACLEAGKPYEQPLLEHIYAEEFRGTAVDAGANLGNHSLWFAVMCGLDVAAFEPLWAQQLRHNVQLNNLGEQIRVEAVALGDADGVAEHQGKGRLETGRGQLPVRRLDDYGLTGVSLIKADVEGMEPAVLRGGEATIRRDRPVIFAEAWNGTAHEALGQVLEPWGYSMTRRFKSRGVATAVERWDG</sequence>
<name>A0A1I1PX31_9ACTN</name>
<keyword evidence="2" id="KW-0808">Transferase</keyword>
<keyword evidence="2" id="KW-0489">Methyltransferase</keyword>
<dbReference type="GO" id="GO:0008168">
    <property type="term" value="F:methyltransferase activity"/>
    <property type="evidence" value="ECO:0007669"/>
    <property type="project" value="UniProtKB-KW"/>
</dbReference>
<dbReference type="Proteomes" id="UP000199207">
    <property type="component" value="Unassembled WGS sequence"/>
</dbReference>
<proteinExistence type="predicted"/>